<dbReference type="PANTHER" id="PTHR42840:SF7">
    <property type="entry name" value="BINDING ROSSMANN FOLD OXIDOREDUCTASE, PUTATIVE (AFU_ORTHOLOGUE AFUA_4G10190)-RELATED"/>
    <property type="match status" value="1"/>
</dbReference>
<dbReference type="EMBL" id="JAUSUO010000015">
    <property type="protein sequence ID" value="MDQ0345281.1"/>
    <property type="molecule type" value="Genomic_DNA"/>
</dbReference>
<organism evidence="2 3">
    <name type="scientific">Lederbergia wuyishanensis</name>
    <dbReference type="NCBI Taxonomy" id="1347903"/>
    <lineage>
        <taxon>Bacteria</taxon>
        <taxon>Bacillati</taxon>
        <taxon>Bacillota</taxon>
        <taxon>Bacilli</taxon>
        <taxon>Bacillales</taxon>
        <taxon>Bacillaceae</taxon>
        <taxon>Lederbergia</taxon>
    </lineage>
</organism>
<dbReference type="InterPro" id="IPR036291">
    <property type="entry name" value="NAD(P)-bd_dom_sf"/>
</dbReference>
<dbReference type="Gene3D" id="3.40.50.720">
    <property type="entry name" value="NAD(P)-binding Rossmann-like Domain"/>
    <property type="match status" value="1"/>
</dbReference>
<dbReference type="Gene3D" id="3.30.360.10">
    <property type="entry name" value="Dihydrodipicolinate Reductase, domain 2"/>
    <property type="match status" value="1"/>
</dbReference>
<evidence type="ECO:0000259" key="1">
    <source>
        <dbReference type="Pfam" id="PF01408"/>
    </source>
</evidence>
<dbReference type="PANTHER" id="PTHR42840">
    <property type="entry name" value="NAD(P)-BINDING ROSSMANN-FOLD SUPERFAMILY PROTEIN-RELATED"/>
    <property type="match status" value="1"/>
</dbReference>
<sequence length="366" mass="41802">MTRLKVGIIGLGEVAQTVHLPILQMLSDKYEISALCDISVKLLEKLGEQFRVANLYTDAVELTKQEDLDVVFVLNSDEYHTDCVVAAAENKKHILVEKPMCLTMADADKIIEARDKNGVQVMVGYMRRFAPAFLEGVKEIEKMDKIKYAKVRDIIGPNIMMIEQSHNVHRFSDIPQSAMEDRWRRAASMVQEAIGDAPDEIKNAYRLLCGLSSHDLSAMRELIGFPKRVVSAVQWNGGGYINAIFEHDGFYTAFETGVDQQRRFDAHLEVFSDTKQVKIQYNTPYIRQLPTTLSVKETIGEAFEERELRPTFKDAYVAELEYFYDVVTQGKTPKTTPEDFKEDLKLFNMIVEKMLESHNLVKEESI</sequence>
<proteinExistence type="predicted"/>
<dbReference type="Proteomes" id="UP001232343">
    <property type="component" value="Unassembled WGS sequence"/>
</dbReference>
<name>A0ABU0DAC2_9BACI</name>
<comment type="caution">
    <text evidence="2">The sequence shown here is derived from an EMBL/GenBank/DDBJ whole genome shotgun (WGS) entry which is preliminary data.</text>
</comment>
<feature type="domain" description="Gfo/Idh/MocA-like oxidoreductase N-terminal" evidence="1">
    <location>
        <begin position="4"/>
        <end position="125"/>
    </location>
</feature>
<dbReference type="Pfam" id="PF01408">
    <property type="entry name" value="GFO_IDH_MocA"/>
    <property type="match status" value="1"/>
</dbReference>
<protein>
    <submittedName>
        <fullName evidence="2">Dehydrogenase</fullName>
    </submittedName>
</protein>
<evidence type="ECO:0000313" key="3">
    <source>
        <dbReference type="Proteomes" id="UP001232343"/>
    </source>
</evidence>
<dbReference type="InterPro" id="IPR000683">
    <property type="entry name" value="Gfo/Idh/MocA-like_OxRdtase_N"/>
</dbReference>
<dbReference type="RefSeq" id="WP_244683521.1">
    <property type="nucleotide sequence ID" value="NZ_JALIRM010000019.1"/>
</dbReference>
<accession>A0ABU0DAC2</accession>
<gene>
    <name evidence="2" type="ORF">J2S14_004137</name>
</gene>
<evidence type="ECO:0000313" key="2">
    <source>
        <dbReference type="EMBL" id="MDQ0345281.1"/>
    </source>
</evidence>
<dbReference type="SUPFAM" id="SSF51735">
    <property type="entry name" value="NAD(P)-binding Rossmann-fold domains"/>
    <property type="match status" value="1"/>
</dbReference>
<reference evidence="2 3" key="1">
    <citation type="submission" date="2023-07" db="EMBL/GenBank/DDBJ databases">
        <title>Genomic Encyclopedia of Type Strains, Phase IV (KMG-IV): sequencing the most valuable type-strain genomes for metagenomic binning, comparative biology and taxonomic classification.</title>
        <authorList>
            <person name="Goeker M."/>
        </authorList>
    </citation>
    <scope>NUCLEOTIDE SEQUENCE [LARGE SCALE GENOMIC DNA]</scope>
    <source>
        <strain evidence="2 3">DSM 27848</strain>
    </source>
</reference>
<keyword evidence="3" id="KW-1185">Reference proteome</keyword>